<dbReference type="InParanoid" id="M1DBN4"/>
<evidence type="ECO:0000313" key="2">
    <source>
        <dbReference type="EnsemblPlants" id="PGSC0003DMT400086401"/>
    </source>
</evidence>
<dbReference type="Gramene" id="PGSC0003DMT400086401">
    <property type="protein sequence ID" value="PGSC0003DMT400086401"/>
    <property type="gene ID" value="PGSC0003DMG400035972"/>
</dbReference>
<sequence>MAEGNGGNSAEMKNEVKRDFTLPALVTPLIELATKITEVEIQWKRQGSWVDLVESFGGSPNVTHAALNIVPNWMFESVSFGEKPWVAERTRRLTENMVRTNLSKPPQKKSNDITINEGGSNPPKRRGDGLQPGDKGKRKKHIAKKGATIEPDFSEPEYEQPLINRRDALQARSQPTATNLGTLSISCTAYCSST</sequence>
<organism evidence="2 3">
    <name type="scientific">Solanum tuberosum</name>
    <name type="common">Potato</name>
    <dbReference type="NCBI Taxonomy" id="4113"/>
    <lineage>
        <taxon>Eukaryota</taxon>
        <taxon>Viridiplantae</taxon>
        <taxon>Streptophyta</taxon>
        <taxon>Embryophyta</taxon>
        <taxon>Tracheophyta</taxon>
        <taxon>Spermatophyta</taxon>
        <taxon>Magnoliopsida</taxon>
        <taxon>eudicotyledons</taxon>
        <taxon>Gunneridae</taxon>
        <taxon>Pentapetalae</taxon>
        <taxon>asterids</taxon>
        <taxon>lamiids</taxon>
        <taxon>Solanales</taxon>
        <taxon>Solanaceae</taxon>
        <taxon>Solanoideae</taxon>
        <taxon>Solaneae</taxon>
        <taxon>Solanum</taxon>
    </lineage>
</organism>
<proteinExistence type="predicted"/>
<dbReference type="AlphaFoldDB" id="M1DBN4"/>
<keyword evidence="3" id="KW-1185">Reference proteome</keyword>
<reference evidence="2" key="2">
    <citation type="submission" date="2015-06" db="UniProtKB">
        <authorList>
            <consortium name="EnsemblPlants"/>
        </authorList>
    </citation>
    <scope>IDENTIFICATION</scope>
    <source>
        <strain evidence="2">DM1-3 516 R44</strain>
    </source>
</reference>
<accession>M1DBN4</accession>
<reference evidence="3" key="1">
    <citation type="journal article" date="2011" name="Nature">
        <title>Genome sequence and analysis of the tuber crop potato.</title>
        <authorList>
            <consortium name="The Potato Genome Sequencing Consortium"/>
        </authorList>
    </citation>
    <scope>NUCLEOTIDE SEQUENCE [LARGE SCALE GENOMIC DNA]</scope>
    <source>
        <strain evidence="3">cv. DM1-3 516 R44</strain>
    </source>
</reference>
<dbReference type="Proteomes" id="UP000011115">
    <property type="component" value="Unassembled WGS sequence"/>
</dbReference>
<feature type="region of interest" description="Disordered" evidence="1">
    <location>
        <begin position="101"/>
        <end position="160"/>
    </location>
</feature>
<dbReference type="PaxDb" id="4113-PGSC0003DMT400086401"/>
<evidence type="ECO:0000313" key="3">
    <source>
        <dbReference type="Proteomes" id="UP000011115"/>
    </source>
</evidence>
<protein>
    <submittedName>
        <fullName evidence="2">Uncharacterized protein</fullName>
    </submittedName>
</protein>
<dbReference type="HOGENOM" id="CLU_1404693_0_0_1"/>
<dbReference type="EnsemblPlants" id="PGSC0003DMT400086401">
    <property type="protein sequence ID" value="PGSC0003DMT400086401"/>
    <property type="gene ID" value="PGSC0003DMG400035972"/>
</dbReference>
<name>M1DBN4_SOLTU</name>
<evidence type="ECO:0000256" key="1">
    <source>
        <dbReference type="SAM" id="MobiDB-lite"/>
    </source>
</evidence>